<evidence type="ECO:0000313" key="3">
    <source>
        <dbReference type="Proteomes" id="UP000277999"/>
    </source>
</evidence>
<dbReference type="EMBL" id="RFAQ01000010">
    <property type="protein sequence ID" value="RMD02716.1"/>
    <property type="molecule type" value="Genomic_DNA"/>
</dbReference>
<sequence length="459" mass="50519">MFKNKLIFVLCAIGISFFMSSKVMAADYASYVQRICGDDRYATAIEVSKNGWANGSEYAVLANGQNFPDALSAAPLAKKYNAPILLNPDSDLDSRVENELQRLGVKQVFIIGGTSVISDTIKNKLERLNIKTTRLWGQNRYETSIKIAEQLNFNGQVVVVNGENFADALSIAPIAAEKSMPVILTLPNTLPESVANYIKNNKITKTYVIGEKDVVSGSIVNSFPNSERIWNSNKFYNGSSRYDTNIAVLNKFRNDLNLSNIYLASGENFPDALAGSALAAKNSSAIALVNGSLEALTIYNGDILDIENYDNIVPTLDFLCLSKSFSVLGGTGSINDTIIGSLEISRFEKDNNTTGYADNVTSVVVDGDWLYYYKTYSMSVGDEWDTKESFLCKIKKDLTGYTVLVDTTKYKQGCLPVGIQYNITKIENGWIYYGNESVSFKVRIDGTENTCLSGNPDYS</sequence>
<evidence type="ECO:0000256" key="1">
    <source>
        <dbReference type="SAM" id="SignalP"/>
    </source>
</evidence>
<name>A0A3M0SWL3_9CLOT</name>
<proteinExistence type="predicted"/>
<organism evidence="2 3">
    <name type="scientific">Clostridium autoethanogenum</name>
    <dbReference type="NCBI Taxonomy" id="84023"/>
    <lineage>
        <taxon>Bacteria</taxon>
        <taxon>Bacillati</taxon>
        <taxon>Bacillota</taxon>
        <taxon>Clostridia</taxon>
        <taxon>Eubacteriales</taxon>
        <taxon>Clostridiaceae</taxon>
        <taxon>Clostridium</taxon>
    </lineage>
</organism>
<gene>
    <name evidence="2" type="ORF">D9O40_05285</name>
</gene>
<dbReference type="InterPro" id="IPR007253">
    <property type="entry name" value="Cell_wall-bd_2"/>
</dbReference>
<accession>A0A3M0SWL3</accession>
<dbReference type="Proteomes" id="UP000277999">
    <property type="component" value="Unassembled WGS sequence"/>
</dbReference>
<comment type="caution">
    <text evidence="2">The sequence shown here is derived from an EMBL/GenBank/DDBJ whole genome shotgun (WGS) entry which is preliminary data.</text>
</comment>
<keyword evidence="1" id="KW-0732">Signal</keyword>
<dbReference type="InterPro" id="IPR051922">
    <property type="entry name" value="Bact_Sporulation_Assoc"/>
</dbReference>
<dbReference type="PANTHER" id="PTHR30032:SF8">
    <property type="entry name" value="GERMINATION-SPECIFIC N-ACETYLMURAMOYL-L-ALANINE AMIDASE"/>
    <property type="match status" value="1"/>
</dbReference>
<feature type="signal peptide" evidence="1">
    <location>
        <begin position="1"/>
        <end position="25"/>
    </location>
</feature>
<reference evidence="2 3" key="1">
    <citation type="submission" date="2018-10" db="EMBL/GenBank/DDBJ databases">
        <title>Genome-centric metagenomics revealed C2 chemical producing, CO utilizing Clostridium with novel acetogenic gene cluster.</title>
        <authorList>
            <person name="Kang H."/>
            <person name="Park B."/>
            <person name="Choi I.G."/>
            <person name="Chang I.S."/>
        </authorList>
    </citation>
    <scope>NUCLEOTIDE SEQUENCE [LARGE SCALE GENOMIC DNA]</scope>
    <source>
        <strain evidence="2 3">H21-9</strain>
    </source>
</reference>
<evidence type="ECO:0000313" key="2">
    <source>
        <dbReference type="EMBL" id="RMD02716.1"/>
    </source>
</evidence>
<dbReference type="PANTHER" id="PTHR30032">
    <property type="entry name" value="N-ACETYLMURAMOYL-L-ALANINE AMIDASE-RELATED"/>
    <property type="match status" value="1"/>
</dbReference>
<dbReference type="RefSeq" id="WP_122058112.1">
    <property type="nucleotide sequence ID" value="NZ_RFAQ01000010.1"/>
</dbReference>
<dbReference type="AlphaFoldDB" id="A0A3M0SWL3"/>
<feature type="chain" id="PRO_5018189817" evidence="1">
    <location>
        <begin position="26"/>
        <end position="459"/>
    </location>
</feature>
<dbReference type="Pfam" id="PF04122">
    <property type="entry name" value="CW_binding_2"/>
    <property type="match status" value="3"/>
</dbReference>
<dbReference type="Gene3D" id="3.40.50.12090">
    <property type="match status" value="2"/>
</dbReference>
<protein>
    <submittedName>
        <fullName evidence="2">Cell wall-binding repeat-containing protein</fullName>
    </submittedName>
</protein>